<dbReference type="Proteomes" id="UP000605259">
    <property type="component" value="Unassembled WGS sequence"/>
</dbReference>
<name>A0A917ARC5_9BACI</name>
<dbReference type="RefSeq" id="WP_188387627.1">
    <property type="nucleotide sequence ID" value="NZ_BMFK01000001.1"/>
</dbReference>
<protein>
    <submittedName>
        <fullName evidence="1">Uncharacterized protein</fullName>
    </submittedName>
</protein>
<organism evidence="1 2">
    <name type="scientific">Priestia taiwanensis</name>
    <dbReference type="NCBI Taxonomy" id="1347902"/>
    <lineage>
        <taxon>Bacteria</taxon>
        <taxon>Bacillati</taxon>
        <taxon>Bacillota</taxon>
        <taxon>Bacilli</taxon>
        <taxon>Bacillales</taxon>
        <taxon>Bacillaceae</taxon>
        <taxon>Priestia</taxon>
    </lineage>
</organism>
<comment type="caution">
    <text evidence="1">The sequence shown here is derived from an EMBL/GenBank/DDBJ whole genome shotgun (WGS) entry which is preliminary data.</text>
</comment>
<proteinExistence type="predicted"/>
<accession>A0A917ARC5</accession>
<reference evidence="1" key="2">
    <citation type="submission" date="2020-09" db="EMBL/GenBank/DDBJ databases">
        <authorList>
            <person name="Sun Q."/>
            <person name="Zhou Y."/>
        </authorList>
    </citation>
    <scope>NUCLEOTIDE SEQUENCE</scope>
    <source>
        <strain evidence="1">CGMCC 1.12698</strain>
    </source>
</reference>
<reference evidence="1" key="1">
    <citation type="journal article" date="2014" name="Int. J. Syst. Evol. Microbiol.">
        <title>Complete genome sequence of Corynebacterium casei LMG S-19264T (=DSM 44701T), isolated from a smear-ripened cheese.</title>
        <authorList>
            <consortium name="US DOE Joint Genome Institute (JGI-PGF)"/>
            <person name="Walter F."/>
            <person name="Albersmeier A."/>
            <person name="Kalinowski J."/>
            <person name="Ruckert C."/>
        </authorList>
    </citation>
    <scope>NUCLEOTIDE SEQUENCE</scope>
    <source>
        <strain evidence="1">CGMCC 1.12698</strain>
    </source>
</reference>
<evidence type="ECO:0000313" key="1">
    <source>
        <dbReference type="EMBL" id="GGE64662.1"/>
    </source>
</evidence>
<evidence type="ECO:0000313" key="2">
    <source>
        <dbReference type="Proteomes" id="UP000605259"/>
    </source>
</evidence>
<dbReference type="EMBL" id="BMFK01000001">
    <property type="protein sequence ID" value="GGE64662.1"/>
    <property type="molecule type" value="Genomic_DNA"/>
</dbReference>
<dbReference type="AlphaFoldDB" id="A0A917ARC5"/>
<sequence>MIKQPEMMMIAILMELKKELNKTDNDYVLGKYDGIVHVLEEMGYDPQEVHEVVVDNIENEKVDPQLVDKLRCMNKEEYREKYLSKRER</sequence>
<gene>
    <name evidence="1" type="ORF">GCM10007140_13610</name>
</gene>
<keyword evidence="2" id="KW-1185">Reference proteome</keyword>